<evidence type="ECO:0000313" key="4">
    <source>
        <dbReference type="Proteomes" id="UP001203297"/>
    </source>
</evidence>
<feature type="chain" id="PRO_5042177248" description="Secreted protein" evidence="2">
    <location>
        <begin position="16"/>
        <end position="76"/>
    </location>
</feature>
<keyword evidence="4" id="KW-1185">Reference proteome</keyword>
<dbReference type="EMBL" id="WTXG01000177">
    <property type="protein sequence ID" value="KAI0291072.1"/>
    <property type="molecule type" value="Genomic_DNA"/>
</dbReference>
<proteinExistence type="predicted"/>
<keyword evidence="2" id="KW-0732">Signal</keyword>
<name>A0AAD4LUT9_9AGAM</name>
<gene>
    <name evidence="3" type="ORF">B0F90DRAFT_1779945</name>
</gene>
<feature type="signal peptide" evidence="2">
    <location>
        <begin position="1"/>
        <end position="15"/>
    </location>
</feature>
<comment type="caution">
    <text evidence="3">The sequence shown here is derived from an EMBL/GenBank/DDBJ whole genome shotgun (WGS) entry which is preliminary data.</text>
</comment>
<organism evidence="3 4">
    <name type="scientific">Multifurca ochricompacta</name>
    <dbReference type="NCBI Taxonomy" id="376703"/>
    <lineage>
        <taxon>Eukaryota</taxon>
        <taxon>Fungi</taxon>
        <taxon>Dikarya</taxon>
        <taxon>Basidiomycota</taxon>
        <taxon>Agaricomycotina</taxon>
        <taxon>Agaricomycetes</taxon>
        <taxon>Russulales</taxon>
        <taxon>Russulaceae</taxon>
        <taxon>Multifurca</taxon>
    </lineage>
</organism>
<dbReference type="Proteomes" id="UP001203297">
    <property type="component" value="Unassembled WGS sequence"/>
</dbReference>
<dbReference type="AlphaFoldDB" id="A0AAD4LUT9"/>
<evidence type="ECO:0000256" key="2">
    <source>
        <dbReference type="SAM" id="SignalP"/>
    </source>
</evidence>
<reference evidence="3" key="1">
    <citation type="journal article" date="2022" name="New Phytol.">
        <title>Evolutionary transition to the ectomycorrhizal habit in the genomes of a hyperdiverse lineage of mushroom-forming fungi.</title>
        <authorList>
            <person name="Looney B."/>
            <person name="Miyauchi S."/>
            <person name="Morin E."/>
            <person name="Drula E."/>
            <person name="Courty P.E."/>
            <person name="Kohler A."/>
            <person name="Kuo A."/>
            <person name="LaButti K."/>
            <person name="Pangilinan J."/>
            <person name="Lipzen A."/>
            <person name="Riley R."/>
            <person name="Andreopoulos W."/>
            <person name="He G."/>
            <person name="Johnson J."/>
            <person name="Nolan M."/>
            <person name="Tritt A."/>
            <person name="Barry K.W."/>
            <person name="Grigoriev I.V."/>
            <person name="Nagy L.G."/>
            <person name="Hibbett D."/>
            <person name="Henrissat B."/>
            <person name="Matheny P.B."/>
            <person name="Labbe J."/>
            <person name="Martin F.M."/>
        </authorList>
    </citation>
    <scope>NUCLEOTIDE SEQUENCE</scope>
    <source>
        <strain evidence="3">BPL690</strain>
    </source>
</reference>
<feature type="region of interest" description="Disordered" evidence="1">
    <location>
        <begin position="22"/>
        <end position="76"/>
    </location>
</feature>
<evidence type="ECO:0008006" key="5">
    <source>
        <dbReference type="Google" id="ProtNLM"/>
    </source>
</evidence>
<sequence length="76" mass="8865">MHFLLPLRLLAGSLPLPLLRRNGSKQSPIHRETKHAYTTCTPRTRSDQRCLGTRTRQRRHGHRHVEQCSSARECRP</sequence>
<evidence type="ECO:0000256" key="1">
    <source>
        <dbReference type="SAM" id="MobiDB-lite"/>
    </source>
</evidence>
<accession>A0AAD4LUT9</accession>
<evidence type="ECO:0000313" key="3">
    <source>
        <dbReference type="EMBL" id="KAI0291072.1"/>
    </source>
</evidence>
<protein>
    <recommendedName>
        <fullName evidence="5">Secreted protein</fullName>
    </recommendedName>
</protein>